<feature type="compositionally biased region" description="Basic residues" evidence="1">
    <location>
        <begin position="552"/>
        <end position="564"/>
    </location>
</feature>
<keyword evidence="3" id="KW-1185">Reference proteome</keyword>
<protein>
    <submittedName>
        <fullName evidence="2">Uncharacterized protein</fullName>
    </submittedName>
</protein>
<dbReference type="AlphaFoldDB" id="A0AAW0DJD6"/>
<feature type="compositionally biased region" description="Low complexity" evidence="1">
    <location>
        <begin position="155"/>
        <end position="169"/>
    </location>
</feature>
<name>A0AAW0DJD6_9AGAR</name>
<organism evidence="2 3">
    <name type="scientific">Favolaschia claudopus</name>
    <dbReference type="NCBI Taxonomy" id="2862362"/>
    <lineage>
        <taxon>Eukaryota</taxon>
        <taxon>Fungi</taxon>
        <taxon>Dikarya</taxon>
        <taxon>Basidiomycota</taxon>
        <taxon>Agaricomycotina</taxon>
        <taxon>Agaricomycetes</taxon>
        <taxon>Agaricomycetidae</taxon>
        <taxon>Agaricales</taxon>
        <taxon>Marasmiineae</taxon>
        <taxon>Mycenaceae</taxon>
        <taxon>Favolaschia</taxon>
    </lineage>
</organism>
<evidence type="ECO:0000313" key="3">
    <source>
        <dbReference type="Proteomes" id="UP001362999"/>
    </source>
</evidence>
<dbReference type="EMBL" id="JAWWNJ010000007">
    <property type="protein sequence ID" value="KAK7051726.1"/>
    <property type="molecule type" value="Genomic_DNA"/>
</dbReference>
<evidence type="ECO:0000256" key="1">
    <source>
        <dbReference type="SAM" id="MobiDB-lite"/>
    </source>
</evidence>
<dbReference type="Proteomes" id="UP001362999">
    <property type="component" value="Unassembled WGS sequence"/>
</dbReference>
<reference evidence="2 3" key="1">
    <citation type="journal article" date="2024" name="J Genomics">
        <title>Draft genome sequencing and assembly of Favolaschia claudopus CIRM-BRFM 2984 isolated from oak limbs.</title>
        <authorList>
            <person name="Navarro D."/>
            <person name="Drula E."/>
            <person name="Chaduli D."/>
            <person name="Cazenave R."/>
            <person name="Ahrendt S."/>
            <person name="Wang J."/>
            <person name="Lipzen A."/>
            <person name="Daum C."/>
            <person name="Barry K."/>
            <person name="Grigoriev I.V."/>
            <person name="Favel A."/>
            <person name="Rosso M.N."/>
            <person name="Martin F."/>
        </authorList>
    </citation>
    <scope>NUCLEOTIDE SEQUENCE [LARGE SCALE GENOMIC DNA]</scope>
    <source>
        <strain evidence="2 3">CIRM-BRFM 2984</strain>
    </source>
</reference>
<proteinExistence type="predicted"/>
<feature type="region of interest" description="Disordered" evidence="1">
    <location>
        <begin position="518"/>
        <end position="600"/>
    </location>
</feature>
<feature type="compositionally biased region" description="Polar residues" evidence="1">
    <location>
        <begin position="141"/>
        <end position="154"/>
    </location>
</feature>
<evidence type="ECO:0000313" key="2">
    <source>
        <dbReference type="EMBL" id="KAK7051726.1"/>
    </source>
</evidence>
<sequence>MSTNPSNPIVTELAPFKGSLASMKKKELEQITQALSVKPNTGNKNKDGLIRLIKTTLVTISPDLRNNPRYSALYEDNKELFGGPTTVAALPKSQKNKNSAHKTAEDLADADKTQNKVTGAALKLQQGRVTVDPPAGHEFLKSNSENPGNLNWNNGRVSSPLSPVSSRSSPGPPEIPEDEGSEAGEIEKPARSARTTPQSVDVVMNVRAFSSDAEPAQEIVLSNVPVREVVLSGGNVHTEAHVSHLLSMTINNSSPIKAKGTGRFYRSGAFNPDARMDLGTVAQHSAQATPQDLEWDAKTTVDLKRINGQYFSAELFFDSQGGKPIQPITSLTGAGTDQPLEIARNRAVVGPKASSVIKATSGPELFDFIRAVAGSNKLPEIKNDTAAAGRLNYIAFQKFMQPCLQFKGKKEGMVVPENWIAPAHVAEAYPDWASFRNKSFTKDDITLAAGFRTTSNNITNSVFQKIERLGGGMAKWAKEEGVDGDSLREEERERLNRKYGMQKWGKFKKSIEAAYARALEDSDDSPPGPSKRKAKATVVSDSDDSSDDDVHKKKKQRKEKRASRKQREKERNKAHKTSGKDKGKQVDSDDLDGSQTSSDD</sequence>
<comment type="caution">
    <text evidence="2">The sequence shown here is derived from an EMBL/GenBank/DDBJ whole genome shotgun (WGS) entry which is preliminary data.</text>
</comment>
<feature type="compositionally biased region" description="Basic and acidic residues" evidence="1">
    <location>
        <begin position="102"/>
        <end position="112"/>
    </location>
</feature>
<feature type="compositionally biased region" description="Acidic residues" evidence="1">
    <location>
        <begin position="175"/>
        <end position="184"/>
    </location>
</feature>
<feature type="compositionally biased region" description="Basic and acidic residues" evidence="1">
    <location>
        <begin position="578"/>
        <end position="587"/>
    </location>
</feature>
<feature type="region of interest" description="Disordered" evidence="1">
    <location>
        <begin position="90"/>
        <end position="112"/>
    </location>
</feature>
<gene>
    <name evidence="2" type="ORF">R3P38DRAFT_3593687</name>
</gene>
<feature type="compositionally biased region" description="Acidic residues" evidence="1">
    <location>
        <begin position="588"/>
        <end position="600"/>
    </location>
</feature>
<accession>A0AAW0DJD6</accession>
<feature type="region of interest" description="Disordered" evidence="1">
    <location>
        <begin position="124"/>
        <end position="198"/>
    </location>
</feature>